<dbReference type="GO" id="GO:0055085">
    <property type="term" value="P:transmembrane transport"/>
    <property type="evidence" value="ECO:0007669"/>
    <property type="project" value="InterPro"/>
</dbReference>
<sequence>MRCNLFKGKSNNKKNQLITKDKGLPFTKEISKKRTLYLMMLPGLLFFFIFHYLPMIGVVIAFQDFDPVKGLFGSKWIGLKNFEFFFKSDAMATVTFNTIFYNVIFIVTGLGLSVLFAILFFETGSKILTKTYKSIMLIPYFMSWIVMQYVLTAFLNMDSGILNKILQTFGIEPVNWYWEASYWRWIFPIAYLWKVVGYYSVIFVAGITGISTEYYEAAKIDGASKIKQVRYITIPLLMPIVITLFLLQAGKIFYGGLGDWSMFFTLPNETGFLLETTDVIDTYVLRALRGMNEPGMAAAVGLYQSLVGLILVTFSNYLVRKYDKDSALF</sequence>
<dbReference type="EMBL" id="CP058561">
    <property type="protein sequence ID" value="QUH29714.1"/>
    <property type="molecule type" value="Genomic_DNA"/>
</dbReference>
<dbReference type="Gene3D" id="1.10.3720.10">
    <property type="entry name" value="MetI-like"/>
    <property type="match status" value="1"/>
</dbReference>
<comment type="subcellular location">
    <subcellularLocation>
        <location evidence="1 7">Cell membrane</location>
        <topology evidence="1 7">Multi-pass membrane protein</topology>
    </subcellularLocation>
</comment>
<keyword evidence="4 7" id="KW-0812">Transmembrane</keyword>
<keyword evidence="10" id="KW-1185">Reference proteome</keyword>
<evidence type="ECO:0000256" key="4">
    <source>
        <dbReference type="ARBA" id="ARBA00022692"/>
    </source>
</evidence>
<gene>
    <name evidence="9" type="ORF">HYG85_12695</name>
</gene>
<keyword evidence="2 7" id="KW-0813">Transport</keyword>
<dbReference type="PANTHER" id="PTHR43227:SF11">
    <property type="entry name" value="BLL4140 PROTEIN"/>
    <property type="match status" value="1"/>
</dbReference>
<accession>A0A8J8MB41</accession>
<dbReference type="Pfam" id="PF00528">
    <property type="entry name" value="BPD_transp_1"/>
    <property type="match status" value="1"/>
</dbReference>
<dbReference type="AlphaFoldDB" id="A0A8J8MB41"/>
<protein>
    <submittedName>
        <fullName evidence="9">Sugar ABC transporter permease</fullName>
    </submittedName>
</protein>
<comment type="similarity">
    <text evidence="7">Belongs to the binding-protein-dependent transport system permease family.</text>
</comment>
<evidence type="ECO:0000256" key="1">
    <source>
        <dbReference type="ARBA" id="ARBA00004651"/>
    </source>
</evidence>
<evidence type="ECO:0000256" key="7">
    <source>
        <dbReference type="RuleBase" id="RU363032"/>
    </source>
</evidence>
<feature type="transmembrane region" description="Helical" evidence="7">
    <location>
        <begin position="36"/>
        <end position="62"/>
    </location>
</feature>
<dbReference type="CDD" id="cd06261">
    <property type="entry name" value="TM_PBP2"/>
    <property type="match status" value="1"/>
</dbReference>
<evidence type="ECO:0000256" key="6">
    <source>
        <dbReference type="ARBA" id="ARBA00023136"/>
    </source>
</evidence>
<keyword evidence="6 7" id="KW-0472">Membrane</keyword>
<evidence type="ECO:0000256" key="3">
    <source>
        <dbReference type="ARBA" id="ARBA00022475"/>
    </source>
</evidence>
<dbReference type="Proteomes" id="UP000677305">
    <property type="component" value="Chromosome"/>
</dbReference>
<reference evidence="9 10" key="1">
    <citation type="submission" date="2020-07" db="EMBL/GenBank/DDBJ databases">
        <title>Vallitalea guaymasensis genome.</title>
        <authorList>
            <person name="Postec A."/>
        </authorList>
    </citation>
    <scope>NUCLEOTIDE SEQUENCE [LARGE SCALE GENOMIC DNA]</scope>
    <source>
        <strain evidence="9 10">Ra1766G1</strain>
    </source>
</reference>
<evidence type="ECO:0000259" key="8">
    <source>
        <dbReference type="PROSITE" id="PS50928"/>
    </source>
</evidence>
<dbReference type="GO" id="GO:0005886">
    <property type="term" value="C:plasma membrane"/>
    <property type="evidence" value="ECO:0007669"/>
    <property type="project" value="UniProtKB-SubCell"/>
</dbReference>
<name>A0A8J8MB41_9FIRM</name>
<organism evidence="9 10">
    <name type="scientific">Vallitalea guaymasensis</name>
    <dbReference type="NCBI Taxonomy" id="1185412"/>
    <lineage>
        <taxon>Bacteria</taxon>
        <taxon>Bacillati</taxon>
        <taxon>Bacillota</taxon>
        <taxon>Clostridia</taxon>
        <taxon>Lachnospirales</taxon>
        <taxon>Vallitaleaceae</taxon>
        <taxon>Vallitalea</taxon>
    </lineage>
</organism>
<dbReference type="SUPFAM" id="SSF161098">
    <property type="entry name" value="MetI-like"/>
    <property type="match status" value="1"/>
</dbReference>
<dbReference type="RefSeq" id="WP_212689974.1">
    <property type="nucleotide sequence ID" value="NZ_CP058561.1"/>
</dbReference>
<evidence type="ECO:0000313" key="10">
    <source>
        <dbReference type="Proteomes" id="UP000677305"/>
    </source>
</evidence>
<dbReference type="PROSITE" id="PS50928">
    <property type="entry name" value="ABC_TM1"/>
    <property type="match status" value="1"/>
</dbReference>
<feature type="transmembrane region" description="Helical" evidence="7">
    <location>
        <begin position="231"/>
        <end position="254"/>
    </location>
</feature>
<feature type="transmembrane region" description="Helical" evidence="7">
    <location>
        <begin position="134"/>
        <end position="155"/>
    </location>
</feature>
<dbReference type="PANTHER" id="PTHR43227">
    <property type="entry name" value="BLL4140 PROTEIN"/>
    <property type="match status" value="1"/>
</dbReference>
<feature type="domain" description="ABC transmembrane type-1" evidence="8">
    <location>
        <begin position="95"/>
        <end position="315"/>
    </location>
</feature>
<dbReference type="KEGG" id="vgu:HYG85_12695"/>
<keyword evidence="3" id="KW-1003">Cell membrane</keyword>
<feature type="transmembrane region" description="Helical" evidence="7">
    <location>
        <begin position="99"/>
        <end position="122"/>
    </location>
</feature>
<feature type="transmembrane region" description="Helical" evidence="7">
    <location>
        <begin position="296"/>
        <end position="319"/>
    </location>
</feature>
<evidence type="ECO:0000256" key="2">
    <source>
        <dbReference type="ARBA" id="ARBA00022448"/>
    </source>
</evidence>
<dbReference type="InterPro" id="IPR050809">
    <property type="entry name" value="UgpAE/MalFG_permease"/>
</dbReference>
<dbReference type="InterPro" id="IPR000515">
    <property type="entry name" value="MetI-like"/>
</dbReference>
<feature type="transmembrane region" description="Helical" evidence="7">
    <location>
        <begin position="185"/>
        <end position="210"/>
    </location>
</feature>
<evidence type="ECO:0000313" key="9">
    <source>
        <dbReference type="EMBL" id="QUH29714.1"/>
    </source>
</evidence>
<evidence type="ECO:0000256" key="5">
    <source>
        <dbReference type="ARBA" id="ARBA00022989"/>
    </source>
</evidence>
<dbReference type="InterPro" id="IPR035906">
    <property type="entry name" value="MetI-like_sf"/>
</dbReference>
<proteinExistence type="inferred from homology"/>
<keyword evidence="5 7" id="KW-1133">Transmembrane helix</keyword>